<dbReference type="SUPFAM" id="SSF52047">
    <property type="entry name" value="RNI-like"/>
    <property type="match status" value="1"/>
</dbReference>
<evidence type="ECO:0000313" key="2">
    <source>
        <dbReference type="EMBL" id="KAL2913223.1"/>
    </source>
</evidence>
<comment type="caution">
    <text evidence="2">The sequence shown here is derived from an EMBL/GenBank/DDBJ whole genome shotgun (WGS) entry which is preliminary data.</text>
</comment>
<name>A0ABR4N110_9FUNG</name>
<dbReference type="Proteomes" id="UP001527925">
    <property type="component" value="Unassembled WGS sequence"/>
</dbReference>
<accession>A0ABR4N110</accession>
<dbReference type="SMART" id="SM00367">
    <property type="entry name" value="LRR_CC"/>
    <property type="match status" value="8"/>
</dbReference>
<evidence type="ECO:0008006" key="4">
    <source>
        <dbReference type="Google" id="ProtNLM"/>
    </source>
</evidence>
<feature type="compositionally biased region" description="Pro residues" evidence="1">
    <location>
        <begin position="51"/>
        <end position="67"/>
    </location>
</feature>
<sequence length="500" mass="53783">MALVTHHLAHSRIPELGAESPAISVITAAAAAAAASVSAGSGAASGWQTPAPTPPATPASHAPPPAPAAPLRQVRIIPDVLPEIFEFLVDATETLHSCALVSHTWRNVVLAVLYARPHFASVWSLRRFTAALARRACLGRWVRWLDLSTIRTTIPPAEFARLFPLVSGVRSVDLSYCRELRDCHVQTLLAQCAQTLTAITLAGNKHLTNASLELIAAHAGVRLRALCIDECHGITDACMQVVASKCTQLVTLKLASTGSLITDASLLALAWPRRARACDSLRTIQLYSCPGVTDASLTLLAQACPHLAAVELYRLPWVTDVSLAEMARHNGSSLRSLCLGEMPNITDTSICEIGRSCDMHSLTLCHCEHITDRGIVELVRHSPNIGFLDIGLVGDITLVSLVATAQCCPRLQDLVVSGNLFAEAIPTRAVMDIVQSIASLDSLTIFQSRDITMDDIESFSARCPNVRCIFVRQCVKITPALAEVFTKTHRTKLVVQFASA</sequence>
<dbReference type="PANTHER" id="PTHR13318">
    <property type="entry name" value="PARTNER OF PAIRED, ISOFORM B-RELATED"/>
    <property type="match status" value="1"/>
</dbReference>
<gene>
    <name evidence="2" type="ORF">HK105_207225</name>
</gene>
<evidence type="ECO:0000313" key="3">
    <source>
        <dbReference type="Proteomes" id="UP001527925"/>
    </source>
</evidence>
<organism evidence="2 3">
    <name type="scientific">Polyrhizophydium stewartii</name>
    <dbReference type="NCBI Taxonomy" id="2732419"/>
    <lineage>
        <taxon>Eukaryota</taxon>
        <taxon>Fungi</taxon>
        <taxon>Fungi incertae sedis</taxon>
        <taxon>Chytridiomycota</taxon>
        <taxon>Chytridiomycota incertae sedis</taxon>
        <taxon>Chytridiomycetes</taxon>
        <taxon>Rhizophydiales</taxon>
        <taxon>Rhizophydiales incertae sedis</taxon>
        <taxon>Polyrhizophydium</taxon>
    </lineage>
</organism>
<protein>
    <recommendedName>
        <fullName evidence="4">F-box domain-containing protein</fullName>
    </recommendedName>
</protein>
<dbReference type="EMBL" id="JADGIZ020000049">
    <property type="protein sequence ID" value="KAL2913223.1"/>
    <property type="molecule type" value="Genomic_DNA"/>
</dbReference>
<keyword evidence="3" id="KW-1185">Reference proteome</keyword>
<dbReference type="InterPro" id="IPR006553">
    <property type="entry name" value="Leu-rich_rpt_Cys-con_subtyp"/>
</dbReference>
<feature type="region of interest" description="Disordered" evidence="1">
    <location>
        <begin position="43"/>
        <end position="67"/>
    </location>
</feature>
<evidence type="ECO:0000256" key="1">
    <source>
        <dbReference type="SAM" id="MobiDB-lite"/>
    </source>
</evidence>
<reference evidence="2 3" key="1">
    <citation type="submission" date="2023-09" db="EMBL/GenBank/DDBJ databases">
        <title>Pangenome analysis of Batrachochytrium dendrobatidis and related Chytrids.</title>
        <authorList>
            <person name="Yacoub M.N."/>
            <person name="Stajich J.E."/>
            <person name="James T.Y."/>
        </authorList>
    </citation>
    <scope>NUCLEOTIDE SEQUENCE [LARGE SCALE GENOMIC DNA]</scope>
    <source>
        <strain evidence="2 3">JEL0888</strain>
    </source>
</reference>
<proteinExistence type="predicted"/>
<dbReference type="InterPro" id="IPR032675">
    <property type="entry name" value="LRR_dom_sf"/>
</dbReference>
<dbReference type="Gene3D" id="3.80.10.10">
    <property type="entry name" value="Ribonuclease Inhibitor"/>
    <property type="match status" value="2"/>
</dbReference>